<keyword evidence="1" id="KW-0175">Coiled coil</keyword>
<dbReference type="RefSeq" id="WP_073579925.1">
    <property type="nucleotide sequence ID" value="NZ_AP024898.1"/>
</dbReference>
<gene>
    <name evidence="3" type="ORF">VQ7734_00741</name>
</gene>
<accession>A0A1M7YQW5</accession>
<feature type="domain" description="Tape measure protein N-terminal" evidence="2">
    <location>
        <begin position="87"/>
        <end position="266"/>
    </location>
</feature>
<evidence type="ECO:0000256" key="1">
    <source>
        <dbReference type="SAM" id="Coils"/>
    </source>
</evidence>
<dbReference type="InterPro" id="IPR013491">
    <property type="entry name" value="Tape_meas_N"/>
</dbReference>
<proteinExistence type="predicted"/>
<evidence type="ECO:0000313" key="3">
    <source>
        <dbReference type="EMBL" id="SHO55022.1"/>
    </source>
</evidence>
<sequence length="1008" mass="108361">MNTNDLKFTLRFNAENKEFIGQVRAAAGSVDSLGTHSTTTGKKLNALARETQTAGAGFGSLAGKITGLVGGFSALMAANDAKDKLGQYQDIRTQITALVGGQQQWIETEQYLNQVAEDHNKTLLDMAGNYSRLAVLQEAGLTTQKETRSIFEGMSNAQSQLGASSAQLEQAMYGLSQAISSPVVHAEELNQVVEPLPGLLNKLDKAAGLQSGGFRKMVNNGKVTSKFFKDTLVKALNEYQGAAARTASNITAQQAELTRAYQQMVVAYEQPISEVFGTSVKASSSVLRAFADNAETVSSVIGVTLAAAAGRGAVAVGALTREKIGNTISARQKLQATVAETQATIAETQAELAATQAEIRHLEAMQLSNNQKFRATGAEASLTAARIRETAITNTLTAAQTRLNLVTRASTSVMGLLGGPVGVVMMAAAALSYFATVADNTKKPTEALNDEVSQFVKSFQDVNQAGKQVALKKLGQDAMTARLELAKTQIELRKLTSELVYMPTGQRAMAQRELMILQHRVEKLNNQIAAAGKKSQALLALKMDKISENNSQQQTDDDQAKQKAIDSGKKLLANLQKQVALYGQTSQVAKVRYETEHGSLQGINDQLKKQLLLQAQLLDEKAGKTKTQNTDVTSFYAQTDEMESAWLKRLAMEAAMENKAVVEENYAYNQRLDNLKSMHDKAVVAAQDNKAELAAIEAEYQYQQEIAESDHQARIHEIQKSIQAQKEEDNKSYWERYLDSAKQNLTDFDDLAASTIDSFSSGMGSAFESMIFDADSLGDAMFNLASGMARSIVNALGKMAAQWLAYQAVQMLVDSQANSMKAIQVSTDAQIQSQMAGLNAYSSTAAIPITGPALAPAAMTAALAATQPVAATIQTLAFSGITGQAHDGIGRVPTSNEGTWLLRADEMVLNPGQAEDFRWMVDALQQMKQSLSANVSGSGRNSERAKDKAIVINCYGVTKDAVNTSVTETSDTVMIDIIVNKAVDKSLKAVYSDFDNGGPISRRAKNSG</sequence>
<dbReference type="Pfam" id="PF20155">
    <property type="entry name" value="TMP_3"/>
    <property type="match status" value="1"/>
</dbReference>
<dbReference type="NCBIfam" id="TIGR02675">
    <property type="entry name" value="tape_meas_nterm"/>
    <property type="match status" value="1"/>
</dbReference>
<reference evidence="4" key="1">
    <citation type="submission" date="2016-12" db="EMBL/GenBank/DDBJ databases">
        <authorList>
            <person name="Rodrigo-Torres L."/>
            <person name="Arahal R.D."/>
            <person name="Lucena T."/>
        </authorList>
    </citation>
    <scope>NUCLEOTIDE SEQUENCE [LARGE SCALE GENOMIC DNA]</scope>
</reference>
<dbReference type="STRING" id="1117707.VQ7734_00741"/>
<dbReference type="AlphaFoldDB" id="A0A1M7YQW5"/>
<name>A0A1M7YQW5_9VIBR</name>
<feature type="coiled-coil region" evidence="1">
    <location>
        <begin position="478"/>
        <end position="534"/>
    </location>
</feature>
<dbReference type="OrthoDB" id="8019720at2"/>
<dbReference type="Proteomes" id="UP000184600">
    <property type="component" value="Unassembled WGS sequence"/>
</dbReference>
<protein>
    <recommendedName>
        <fullName evidence="2">Tape measure protein N-terminal domain-containing protein</fullName>
    </recommendedName>
</protein>
<keyword evidence="4" id="KW-1185">Reference proteome</keyword>
<evidence type="ECO:0000313" key="4">
    <source>
        <dbReference type="Proteomes" id="UP000184600"/>
    </source>
</evidence>
<evidence type="ECO:0000259" key="2">
    <source>
        <dbReference type="Pfam" id="PF20155"/>
    </source>
</evidence>
<organism evidence="3 4">
    <name type="scientific">Vibrio quintilis</name>
    <dbReference type="NCBI Taxonomy" id="1117707"/>
    <lineage>
        <taxon>Bacteria</taxon>
        <taxon>Pseudomonadati</taxon>
        <taxon>Pseudomonadota</taxon>
        <taxon>Gammaproteobacteria</taxon>
        <taxon>Vibrionales</taxon>
        <taxon>Vibrionaceae</taxon>
        <taxon>Vibrio</taxon>
    </lineage>
</organism>
<feature type="coiled-coil region" evidence="1">
    <location>
        <begin position="331"/>
        <end position="365"/>
    </location>
</feature>
<dbReference type="EMBL" id="FRFG01000010">
    <property type="protein sequence ID" value="SHO55022.1"/>
    <property type="molecule type" value="Genomic_DNA"/>
</dbReference>